<dbReference type="AlphaFoldDB" id="A0AA92UZM8"/>
<evidence type="ECO:0000313" key="2">
    <source>
        <dbReference type="Proteomes" id="UP000284990"/>
    </source>
</evidence>
<dbReference type="InterPro" id="IPR027417">
    <property type="entry name" value="P-loop_NTPase"/>
</dbReference>
<dbReference type="Proteomes" id="UP000284990">
    <property type="component" value="Unassembled WGS sequence"/>
</dbReference>
<protein>
    <submittedName>
        <fullName evidence="1">Uncharacterized protein</fullName>
    </submittedName>
</protein>
<name>A0AA92UZM8_9BACT</name>
<evidence type="ECO:0000313" key="1">
    <source>
        <dbReference type="EMBL" id="RHA82825.1"/>
    </source>
</evidence>
<dbReference type="RefSeq" id="WP_118191805.1">
    <property type="nucleotide sequence ID" value="NZ_JAPDUZ010000002.1"/>
</dbReference>
<dbReference type="Gene3D" id="3.40.50.300">
    <property type="entry name" value="P-loop containing nucleotide triphosphate hydrolases"/>
    <property type="match status" value="1"/>
</dbReference>
<organism evidence="1 2">
    <name type="scientific">Segatella copri</name>
    <dbReference type="NCBI Taxonomy" id="165179"/>
    <lineage>
        <taxon>Bacteria</taxon>
        <taxon>Pseudomonadati</taxon>
        <taxon>Bacteroidota</taxon>
        <taxon>Bacteroidia</taxon>
        <taxon>Bacteroidales</taxon>
        <taxon>Prevotellaceae</taxon>
        <taxon>Segatella</taxon>
    </lineage>
</organism>
<dbReference type="EMBL" id="QSFW01000038">
    <property type="protein sequence ID" value="RHA82825.1"/>
    <property type="molecule type" value="Genomic_DNA"/>
</dbReference>
<accession>A0AA92UZM8</accession>
<sequence length="611" mass="69843">MDITNIKIKNIKGYGDPGLDWNLSQTPIKSNKINLVVAPNGTGKSSLAVALQYVENVRIELKEKHRHNPYDENLHPLVSITIDGNTLICDDTVNNIKSVVTPYVINSPLIADTKSYYIPGGGLNAIGQMAIEKIEMQATTPNKNEIKVNTTDIKSSFGKNSKLITTINNNLGDSHFIECIGNMRVIFNKYSAQMRMNMVNAVIDNINSLDGTKEQLRRMIDNSYFSEIEEEPYYTQYVSLIGNVYPNLTKLDYFLFFFQLLHLYNHNRDAYNQAVKRAKFDNEWKQFNQELRYLDTTGRNIVAQETDNKVVVEYPLADSISNGQRDLLSFYCRLKKFYRSVNETKNYLLVIDEVFDYLDDANYIAAQYFLSKFMKESKANIFVVLFTHLDPAHFRSAVFSEKVLNVLYLSDISAKATPQMTSFLALRQKLDKNNAADTVLYNNISAYFLHYNPSIMNIEADLLARHEQNLQTSWGKGMPFLQVLIEEVNKYVSGDKSYDPYAVATALRIRIEKTVYDSLSQDNQVEFLKGTKCKTTKQKLKFAEDNGVSVNEIFYMAIPITNDADHLTYIKGTNKLDEHPLVYKLNHPVLRHIVSEVFDYSGNAITINAIH</sequence>
<gene>
    <name evidence="1" type="ORF">DW916_13930</name>
</gene>
<comment type="caution">
    <text evidence="1">The sequence shown here is derived from an EMBL/GenBank/DDBJ whole genome shotgun (WGS) entry which is preliminary data.</text>
</comment>
<reference evidence="1 2" key="1">
    <citation type="submission" date="2018-08" db="EMBL/GenBank/DDBJ databases">
        <title>A genome reference for cultivated species of the human gut microbiota.</title>
        <authorList>
            <person name="Zou Y."/>
            <person name="Xue W."/>
            <person name="Luo G."/>
        </authorList>
    </citation>
    <scope>NUCLEOTIDE SEQUENCE [LARGE SCALE GENOMIC DNA]</scope>
    <source>
        <strain evidence="1 2">AM42-23AC</strain>
    </source>
</reference>
<dbReference type="SUPFAM" id="SSF52540">
    <property type="entry name" value="P-loop containing nucleoside triphosphate hydrolases"/>
    <property type="match status" value="1"/>
</dbReference>
<proteinExistence type="predicted"/>